<protein>
    <submittedName>
        <fullName evidence="3">ABC transporter substrate-binding protein</fullName>
    </submittedName>
</protein>
<accession>A0A6B3R2X7</accession>
<dbReference type="RefSeq" id="WP_164004573.1">
    <property type="nucleotide sequence ID" value="NZ_JAAIKD010000003.1"/>
</dbReference>
<dbReference type="EMBL" id="JAAIKD010000003">
    <property type="protein sequence ID" value="NEV93850.1"/>
    <property type="molecule type" value="Genomic_DNA"/>
</dbReference>
<organism evidence="3 4">
    <name type="scientific">Psychroflexus aurantiacus</name>
    <dbReference type="NCBI Taxonomy" id="2709310"/>
    <lineage>
        <taxon>Bacteria</taxon>
        <taxon>Pseudomonadati</taxon>
        <taxon>Bacteroidota</taxon>
        <taxon>Flavobacteriia</taxon>
        <taxon>Flavobacteriales</taxon>
        <taxon>Flavobacteriaceae</taxon>
        <taxon>Psychroflexus</taxon>
    </lineage>
</organism>
<dbReference type="Pfam" id="PF01497">
    <property type="entry name" value="Peripla_BP_2"/>
    <property type="match status" value="1"/>
</dbReference>
<dbReference type="SUPFAM" id="SSF53807">
    <property type="entry name" value="Helical backbone' metal receptor"/>
    <property type="match status" value="1"/>
</dbReference>
<evidence type="ECO:0000313" key="4">
    <source>
        <dbReference type="Proteomes" id="UP000478505"/>
    </source>
</evidence>
<sequence>MKDQLHRALHVDTVPKRIVCLVPSLTEMLVDLGLKHKLLGVTKFCVHPQDIRTHAEVIGGTKNIKHDQIRELNPDFILANKEENELEDIERLSESYSVYVSDINSIEDLLQLIRDLGELFSIPKRSSQLADDIQTSFIKFSRETQHEPTLKVAYFIWRDPWMVAGSSTFIDYMLKLNNFDNVYKDLPRYPEVDIDKLKPVDYIFLSSEPFPFKDQHKKEFEMNPDQIQIVDGEYFSWYGSRLLKALDYFGQLRDKL</sequence>
<dbReference type="InterPro" id="IPR050902">
    <property type="entry name" value="ABC_Transporter_SBP"/>
</dbReference>
<dbReference type="PROSITE" id="PS50983">
    <property type="entry name" value="FE_B12_PBP"/>
    <property type="match status" value="1"/>
</dbReference>
<dbReference type="InterPro" id="IPR002491">
    <property type="entry name" value="ABC_transptr_periplasmic_BD"/>
</dbReference>
<proteinExistence type="predicted"/>
<dbReference type="Gene3D" id="3.40.50.1980">
    <property type="entry name" value="Nitrogenase molybdenum iron protein domain"/>
    <property type="match status" value="2"/>
</dbReference>
<comment type="caution">
    <text evidence="3">The sequence shown here is derived from an EMBL/GenBank/DDBJ whole genome shotgun (WGS) entry which is preliminary data.</text>
</comment>
<reference evidence="3 4" key="1">
    <citation type="submission" date="2020-02" db="EMBL/GenBank/DDBJ databases">
        <title>Flavobacteriaceae Psychroflexus bacterium YR1-1, complete genome.</title>
        <authorList>
            <person name="Li Y."/>
            <person name="Wu S."/>
        </authorList>
    </citation>
    <scope>NUCLEOTIDE SEQUENCE [LARGE SCALE GENOMIC DNA]</scope>
    <source>
        <strain evidence="3 4">YR1-1</strain>
    </source>
</reference>
<dbReference type="PANTHER" id="PTHR30535:SF35">
    <property type="entry name" value="PERIPLASMIC BINDING PROTEIN"/>
    <property type="match status" value="1"/>
</dbReference>
<evidence type="ECO:0000256" key="1">
    <source>
        <dbReference type="ARBA" id="ARBA00022729"/>
    </source>
</evidence>
<evidence type="ECO:0000313" key="3">
    <source>
        <dbReference type="EMBL" id="NEV93850.1"/>
    </source>
</evidence>
<dbReference type="Proteomes" id="UP000478505">
    <property type="component" value="Unassembled WGS sequence"/>
</dbReference>
<keyword evidence="4" id="KW-1185">Reference proteome</keyword>
<gene>
    <name evidence="3" type="ORF">G3567_06770</name>
</gene>
<dbReference type="NCBIfam" id="NF038402">
    <property type="entry name" value="TroA_like"/>
    <property type="match status" value="1"/>
</dbReference>
<dbReference type="PANTHER" id="PTHR30535">
    <property type="entry name" value="VITAMIN B12-BINDING PROTEIN"/>
    <property type="match status" value="1"/>
</dbReference>
<keyword evidence="1" id="KW-0732">Signal</keyword>
<dbReference type="InterPro" id="IPR054828">
    <property type="entry name" value="Vit_B12_bind_prot"/>
</dbReference>
<feature type="domain" description="Fe/B12 periplasmic-binding" evidence="2">
    <location>
        <begin position="17"/>
        <end position="256"/>
    </location>
</feature>
<name>A0A6B3R2X7_9FLAO</name>
<evidence type="ECO:0000259" key="2">
    <source>
        <dbReference type="PROSITE" id="PS50983"/>
    </source>
</evidence>
<dbReference type="AlphaFoldDB" id="A0A6B3R2X7"/>